<reference evidence="1" key="2">
    <citation type="submission" date="2020-06" db="EMBL/GenBank/DDBJ databases">
        <title>Whole Genome Sequence of Bradyrhizobium sp. Strain 323S2.</title>
        <authorList>
            <person name="Bromfield E.S.P."/>
        </authorList>
    </citation>
    <scope>NUCLEOTIDE SEQUENCE [LARGE SCALE GENOMIC DNA]</scope>
    <source>
        <strain evidence="1">323S2</strain>
    </source>
</reference>
<evidence type="ECO:0008006" key="4">
    <source>
        <dbReference type="Google" id="ProtNLM"/>
    </source>
</evidence>
<gene>
    <name evidence="2" type="ORF">G6321_00044360</name>
    <name evidence="1" type="ORF">G6321_24020</name>
</gene>
<dbReference type="InterPro" id="IPR011009">
    <property type="entry name" value="Kinase-like_dom_sf"/>
</dbReference>
<organism evidence="1">
    <name type="scientific">Bradyrhizobium barranii subsp. barranii</name>
    <dbReference type="NCBI Taxonomy" id="2823807"/>
    <lineage>
        <taxon>Bacteria</taxon>
        <taxon>Pseudomonadati</taxon>
        <taxon>Pseudomonadota</taxon>
        <taxon>Alphaproteobacteria</taxon>
        <taxon>Hyphomicrobiales</taxon>
        <taxon>Nitrobacteraceae</taxon>
        <taxon>Bradyrhizobium</taxon>
        <taxon>Bradyrhizobium barranii</taxon>
    </lineage>
</organism>
<dbReference type="RefSeq" id="WP_166349148.1">
    <property type="nucleotide sequence ID" value="NZ_CP088280.1"/>
</dbReference>
<protein>
    <recommendedName>
        <fullName evidence="4">Aminoglycoside phosphotransferase domain-containing protein</fullName>
    </recommendedName>
</protein>
<dbReference type="EMBL" id="JACBFH010000001">
    <property type="protein sequence ID" value="NYY91394.1"/>
    <property type="molecule type" value="Genomic_DNA"/>
</dbReference>
<dbReference type="SUPFAM" id="SSF56112">
    <property type="entry name" value="Protein kinase-like (PK-like)"/>
    <property type="match status" value="1"/>
</dbReference>
<accession>A0A7Z0QDG6</accession>
<evidence type="ECO:0000313" key="3">
    <source>
        <dbReference type="Proteomes" id="UP000564836"/>
    </source>
</evidence>
<dbReference type="AlphaFoldDB" id="A0A7Z0QDG6"/>
<reference evidence="2 3" key="1">
    <citation type="journal article" date="2017" name="Syst. Appl. Microbiol.">
        <title>Soybeans inoculated with root zone soils of Canadian native legumes harbour diverse and novel Bradyrhizobium spp. that possess agricultural potential.</title>
        <authorList>
            <person name="Bromfield E.S.P."/>
            <person name="Cloutier S."/>
            <person name="Tambong J.T."/>
            <person name="Tran Thi T.V."/>
        </authorList>
    </citation>
    <scope>NUCLEOTIDE SEQUENCE [LARGE SCALE GENOMIC DNA]</scope>
    <source>
        <strain evidence="2 3">323S2</strain>
    </source>
</reference>
<sequence>MAEARPEVLWFGTPPPPETKREFVQRNLHLLCCASADGVDTSNACAAVFQFGSDMPEHVVRAADVHVRTLIDSGLRVDLIADDDETMGRVQASTKSVLNVAGVAVRTDTAAHSLAERIARHDAGQRPRADLKIEVAGDREPLREADKILFKRAFAHCSRIVLEELTGGLSQARVFAVHMTVHTSNAGAWPQPDFAKLDRRNKIDQEYRNYREYADRYIPFGLRPNIHDPVFGAERGLLVGSFVDRSESLWNLARRNLAARAVTSLIEETLGGWRDQAYGKDPDEGSVVQAMIDAGILRPCELKSRYVEDAFHFGITAKPDIILDQLGKLRQRYRSAPAHGDLHGENVRVRNDHAIVIDLASVVRSAPLTADLAALETWLAFQMPPECNPKVYEDAISAIWAAEIDRLYAPSSFLHPPGPCDPASKFCWMSSVVRQLRRMGIAVQSCSTEYQAAVAVQLLRRCQWDDGPAADRFRRTKGYAVAAQLARGLASKT</sequence>
<dbReference type="Proteomes" id="UP000564836">
    <property type="component" value="Chromosome"/>
</dbReference>
<reference evidence="2 3" key="3">
    <citation type="journal article" date="2022" name="Int. J. Syst. Evol. Microbiol.">
        <title>Strains of Bradyrhizobium barranii sp. nov. associated with legumes native to Canada are symbionts of soybeans and belong to different subspecies (subsp. barranii subsp. nov. and subsp. apii subsp. nov.) and symbiovars (sv. glycinearum and sv. septentrionale).</title>
        <authorList>
            <person name="Bromfield E.S.P."/>
            <person name="Cloutier S."/>
            <person name="Wasai-Hara S."/>
            <person name="Minamisawa K."/>
        </authorList>
    </citation>
    <scope>NUCLEOTIDE SEQUENCE [LARGE SCALE GENOMIC DNA]</scope>
    <source>
        <strain evidence="2 3">323S2</strain>
    </source>
</reference>
<proteinExistence type="predicted"/>
<evidence type="ECO:0000313" key="1">
    <source>
        <dbReference type="EMBL" id="NYY91394.1"/>
    </source>
</evidence>
<name>A0A7Z0QDG6_9BRAD</name>
<dbReference type="EMBL" id="CP088280">
    <property type="protein sequence ID" value="UGX92615.1"/>
    <property type="molecule type" value="Genomic_DNA"/>
</dbReference>
<evidence type="ECO:0000313" key="2">
    <source>
        <dbReference type="EMBL" id="UGX92615.1"/>
    </source>
</evidence>